<keyword evidence="1" id="KW-0831">Ubiquinone biosynthesis</keyword>
<comment type="pathway">
    <text evidence="1">Cofactor biosynthesis; ubiquinone biosynthesis.</text>
</comment>
<protein>
    <recommendedName>
        <fullName evidence="1">Ubiquinone biosynthesis protein</fullName>
    </recommendedName>
</protein>
<dbReference type="GO" id="GO:0008289">
    <property type="term" value="F:lipid binding"/>
    <property type="evidence" value="ECO:0007669"/>
    <property type="project" value="UniProtKB-UniRule"/>
</dbReference>
<comment type="caution">
    <text evidence="2">The sequence shown here is derived from an EMBL/GenBank/DDBJ whole genome shotgun (WGS) entry which is preliminary data.</text>
</comment>
<gene>
    <name evidence="2" type="ORF">ILEXP_LOCUS27923</name>
</gene>
<comment type="function">
    <text evidence="1">Membrane-associated protein that warps the membrane surface to access and bind aromatic isoprenes with high specificity, including ubiquinone (CoQ) isoprene intermediates and presents them directly to Coq7, therefore facilitating the Coq7-mediated hydroxylase step. Participates in the biosynthesis of coenzyme Q, also named ubiquinone, an essential lipid-soluble electron transporter for aerobic cellular respiration.</text>
</comment>
<dbReference type="GO" id="GO:0006744">
    <property type="term" value="P:ubiquinone biosynthetic process"/>
    <property type="evidence" value="ECO:0007669"/>
    <property type="project" value="UniProtKB-UniRule"/>
</dbReference>
<comment type="similarity">
    <text evidence="1">Belongs to the COQ9 family.</text>
</comment>
<evidence type="ECO:0000313" key="3">
    <source>
        <dbReference type="Proteomes" id="UP001642360"/>
    </source>
</evidence>
<dbReference type="EMBL" id="CAUOFW020003325">
    <property type="protein sequence ID" value="CAK9159224.1"/>
    <property type="molecule type" value="Genomic_DNA"/>
</dbReference>
<evidence type="ECO:0000256" key="1">
    <source>
        <dbReference type="RuleBase" id="RU366063"/>
    </source>
</evidence>
<evidence type="ECO:0000313" key="2">
    <source>
        <dbReference type="EMBL" id="CAK9159224.1"/>
    </source>
</evidence>
<keyword evidence="1" id="KW-0446">Lipid-binding</keyword>
<dbReference type="PANTHER" id="PTHR21427">
    <property type="entry name" value="UBIQUINONE BIOSYNTHESIS PROTEIN COQ9, MITOCHONDRIAL"/>
    <property type="match status" value="1"/>
</dbReference>
<sequence>MSDRSLPVCHDECLQMLIGIIDSGEDLRSLIPVSALQNLLKLAWKCKFPTYQSCLTILASRFKQRALLVHEIWHAAGDESTDFPRVEMPTHNSSLSCPSLTDFRVTWAFLDARVEDAFDLKKTIQEATNLADAVGAGVGGSLQGLMKESFSGLKISGITI</sequence>
<dbReference type="InterPro" id="IPR012762">
    <property type="entry name" value="Ubiq_biosynth_COQ9"/>
</dbReference>
<dbReference type="GO" id="GO:0005739">
    <property type="term" value="C:mitochondrion"/>
    <property type="evidence" value="ECO:0007669"/>
    <property type="project" value="UniProtKB-SubCell"/>
</dbReference>
<reference evidence="2 3" key="1">
    <citation type="submission" date="2024-02" db="EMBL/GenBank/DDBJ databases">
        <authorList>
            <person name="Vignale AGUSTIN F."/>
            <person name="Sosa J E."/>
            <person name="Modenutti C."/>
        </authorList>
    </citation>
    <scope>NUCLEOTIDE SEQUENCE [LARGE SCALE GENOMIC DNA]</scope>
</reference>
<keyword evidence="3" id="KW-1185">Reference proteome</keyword>
<keyword evidence="1" id="KW-0496">Mitochondrion</keyword>
<comment type="subcellular location">
    <subcellularLocation>
        <location evidence="1">Mitochondrion</location>
    </subcellularLocation>
</comment>
<dbReference type="PANTHER" id="PTHR21427:SF19">
    <property type="entry name" value="UBIQUINONE BIOSYNTHESIS PROTEIN COQ9, MITOCHONDRIAL"/>
    <property type="match status" value="1"/>
</dbReference>
<name>A0ABC8SPZ8_9AQUA</name>
<proteinExistence type="inferred from homology"/>
<dbReference type="AlphaFoldDB" id="A0ABC8SPZ8"/>
<organism evidence="2 3">
    <name type="scientific">Ilex paraguariensis</name>
    <name type="common">yerba mate</name>
    <dbReference type="NCBI Taxonomy" id="185542"/>
    <lineage>
        <taxon>Eukaryota</taxon>
        <taxon>Viridiplantae</taxon>
        <taxon>Streptophyta</taxon>
        <taxon>Embryophyta</taxon>
        <taxon>Tracheophyta</taxon>
        <taxon>Spermatophyta</taxon>
        <taxon>Magnoliopsida</taxon>
        <taxon>eudicotyledons</taxon>
        <taxon>Gunneridae</taxon>
        <taxon>Pentapetalae</taxon>
        <taxon>asterids</taxon>
        <taxon>campanulids</taxon>
        <taxon>Aquifoliales</taxon>
        <taxon>Aquifoliaceae</taxon>
        <taxon>Ilex</taxon>
    </lineage>
</organism>
<dbReference type="Proteomes" id="UP001642360">
    <property type="component" value="Unassembled WGS sequence"/>
</dbReference>
<accession>A0ABC8SPZ8</accession>